<proteinExistence type="predicted"/>
<evidence type="ECO:0000313" key="1">
    <source>
        <dbReference type="EMBL" id="KAI8438573.1"/>
    </source>
</evidence>
<comment type="caution">
    <text evidence="1">The sequence shown here is derived from an EMBL/GenBank/DDBJ whole genome shotgun (WGS) entry which is preliminary data.</text>
</comment>
<gene>
    <name evidence="1" type="ORF">MSG28_011028</name>
</gene>
<dbReference type="EMBL" id="CM046118">
    <property type="protein sequence ID" value="KAI8438573.1"/>
    <property type="molecule type" value="Genomic_DNA"/>
</dbReference>
<name>A0ACC0KPX1_CHOFU</name>
<protein>
    <submittedName>
        <fullName evidence="1">Uncharacterized protein</fullName>
    </submittedName>
</protein>
<accession>A0ACC0KPX1</accession>
<dbReference type="Proteomes" id="UP001064048">
    <property type="component" value="Chromosome 18"/>
</dbReference>
<keyword evidence="2" id="KW-1185">Reference proteome</keyword>
<organism evidence="1 2">
    <name type="scientific">Choristoneura fumiferana</name>
    <name type="common">Spruce budworm moth</name>
    <name type="synonym">Archips fumiferana</name>
    <dbReference type="NCBI Taxonomy" id="7141"/>
    <lineage>
        <taxon>Eukaryota</taxon>
        <taxon>Metazoa</taxon>
        <taxon>Ecdysozoa</taxon>
        <taxon>Arthropoda</taxon>
        <taxon>Hexapoda</taxon>
        <taxon>Insecta</taxon>
        <taxon>Pterygota</taxon>
        <taxon>Neoptera</taxon>
        <taxon>Endopterygota</taxon>
        <taxon>Lepidoptera</taxon>
        <taxon>Glossata</taxon>
        <taxon>Ditrysia</taxon>
        <taxon>Tortricoidea</taxon>
        <taxon>Tortricidae</taxon>
        <taxon>Tortricinae</taxon>
        <taxon>Choristoneura</taxon>
    </lineage>
</organism>
<sequence length="1027" mass="117788">MMEGEDFEPDESKKPDIDPILLCKCLIDDASSEPVIIPPRKQKILSTVARTENYLRERRIPELLRFMLTKVIAEGHLEAVIKSFDPGQRGWLSAGQIRRLYTTLGLTPEDDLDDRISTEVVFNNVKKAQESELLCLLSAGHESVAERLVLFVVDGLRAESFTNYTTMPYLRSIANTHGRWGISSTQVPTESRPGHVAVIAGFYEDPSAIMKGWKENPVDFDSVFNRTSYTWCWGTYDIVDIFTKGTVDNHIFVHKFDPYDNTFGTDKNTTQLDSWVFKNVKDFFNNAKNNVDLKARLQSKKIVFFLHLLGTDTSGHTHKPKTQNFLTTVSFVDQGIREIEQIIREFYVDDGKTTFLMTSDHGMTDWGSHGAGDNHETQTPFVLWGAGTQASNEGPLDPETESMSLNHRFDIKQADLTPLMSTILSIPVPVNSIGRLPAELLNMTLPNRAKAIYSHSRQLAAQYKRKKLDVEANAISLLYKPFEPFSTDKFNEIIEFTERLLMDEEYDKLIHFSEEITQLSLKGLNYYQNYYQRPLLILVTLSFMGWIMYLLKVLLEQKVNSQVEPGNSRKFHILGSHLIFNTVFLLLCFLSFYIVFAQKLPFQYYLHFFMPIFLWWYALPSPNVCSKALRLFKRSQKMNVIWIEVVCYGLGSIAMGLSFTYRWMLSIPLTGMGLWPFFSSIRNRLTTPILTLWPISCAMLSFFSFVPVVGKDVFIELVILAGLLWLSVIAYYTWKVLLPLYYREEENRTELLLTVIQAALLILSLHNIFIQSRRFENGTPVSYFYQTLTWITAVVTFVLPMASSKRLISRLMTINTSILIFYLLLSVSHEGIFLVTLNCNVMCWIVDCTFNKTTIEESRAKQSLTTIERSIGSEDFRRAFFFLTYIILAFFGTGNIASLNSFEVRWVTCFITSFQPFIITGLILLKTLSPFLSVACCFRGVQFLTEAPTGYLNIIVLIYSNIMGIQLLYYVKNTGSWLEIGTSISQFVIVQVITLFIVLINQIAKVMTDFNIFNICNKLLNSRKKYV</sequence>
<evidence type="ECO:0000313" key="2">
    <source>
        <dbReference type="Proteomes" id="UP001064048"/>
    </source>
</evidence>
<reference evidence="1 2" key="1">
    <citation type="journal article" date="2022" name="Genome Biol. Evol.">
        <title>The Spruce Budworm Genome: Reconstructing the Evolutionary History of Antifreeze Proteins.</title>
        <authorList>
            <person name="Beliveau C."/>
            <person name="Gagne P."/>
            <person name="Picq S."/>
            <person name="Vernygora O."/>
            <person name="Keeling C.I."/>
            <person name="Pinkney K."/>
            <person name="Doucet D."/>
            <person name="Wen F."/>
            <person name="Johnston J.S."/>
            <person name="Maaroufi H."/>
            <person name="Boyle B."/>
            <person name="Laroche J."/>
            <person name="Dewar K."/>
            <person name="Juretic N."/>
            <person name="Blackburn G."/>
            <person name="Nisole A."/>
            <person name="Brunet B."/>
            <person name="Brandao M."/>
            <person name="Lumley L."/>
            <person name="Duan J."/>
            <person name="Quan G."/>
            <person name="Lucarotti C.J."/>
            <person name="Roe A.D."/>
            <person name="Sperling F.A.H."/>
            <person name="Levesque R.C."/>
            <person name="Cusson M."/>
        </authorList>
    </citation>
    <scope>NUCLEOTIDE SEQUENCE [LARGE SCALE GENOMIC DNA]</scope>
    <source>
        <strain evidence="1">Glfc:IPQL:Cfum</strain>
    </source>
</reference>